<name>A0A392UEA6_9FABA</name>
<dbReference type="AlphaFoldDB" id="A0A392UEA6"/>
<reference evidence="1 2" key="1">
    <citation type="journal article" date="2018" name="Front. Plant Sci.">
        <title>Red Clover (Trifolium pratense) and Zigzag Clover (T. medium) - A Picture of Genomic Similarities and Differences.</title>
        <authorList>
            <person name="Dluhosova J."/>
            <person name="Istvanek J."/>
            <person name="Nedelnik J."/>
            <person name="Repkova J."/>
        </authorList>
    </citation>
    <scope>NUCLEOTIDE SEQUENCE [LARGE SCALE GENOMIC DNA]</scope>
    <source>
        <strain evidence="2">cv. 10/8</strain>
        <tissue evidence="1">Leaf</tissue>
    </source>
</reference>
<feature type="non-terminal residue" evidence="1">
    <location>
        <position position="73"/>
    </location>
</feature>
<sequence>MADGWKASVSCASRRFIWRVAHLHLFFTRVAQTGWRDAQMRNLYKKSAFLDLKSWSLLELSYTLDISHHWRLK</sequence>
<dbReference type="EMBL" id="LXQA010805535">
    <property type="protein sequence ID" value="MCI71861.1"/>
    <property type="molecule type" value="Genomic_DNA"/>
</dbReference>
<proteinExistence type="predicted"/>
<dbReference type="Proteomes" id="UP000265520">
    <property type="component" value="Unassembled WGS sequence"/>
</dbReference>
<accession>A0A392UEA6</accession>
<protein>
    <submittedName>
        <fullName evidence="1">Uncharacterized protein</fullName>
    </submittedName>
</protein>
<evidence type="ECO:0000313" key="2">
    <source>
        <dbReference type="Proteomes" id="UP000265520"/>
    </source>
</evidence>
<organism evidence="1 2">
    <name type="scientific">Trifolium medium</name>
    <dbReference type="NCBI Taxonomy" id="97028"/>
    <lineage>
        <taxon>Eukaryota</taxon>
        <taxon>Viridiplantae</taxon>
        <taxon>Streptophyta</taxon>
        <taxon>Embryophyta</taxon>
        <taxon>Tracheophyta</taxon>
        <taxon>Spermatophyta</taxon>
        <taxon>Magnoliopsida</taxon>
        <taxon>eudicotyledons</taxon>
        <taxon>Gunneridae</taxon>
        <taxon>Pentapetalae</taxon>
        <taxon>rosids</taxon>
        <taxon>fabids</taxon>
        <taxon>Fabales</taxon>
        <taxon>Fabaceae</taxon>
        <taxon>Papilionoideae</taxon>
        <taxon>50 kb inversion clade</taxon>
        <taxon>NPAAA clade</taxon>
        <taxon>Hologalegina</taxon>
        <taxon>IRL clade</taxon>
        <taxon>Trifolieae</taxon>
        <taxon>Trifolium</taxon>
    </lineage>
</organism>
<evidence type="ECO:0000313" key="1">
    <source>
        <dbReference type="EMBL" id="MCI71861.1"/>
    </source>
</evidence>
<comment type="caution">
    <text evidence="1">The sequence shown here is derived from an EMBL/GenBank/DDBJ whole genome shotgun (WGS) entry which is preliminary data.</text>
</comment>
<keyword evidence="2" id="KW-1185">Reference proteome</keyword>